<dbReference type="AlphaFoldDB" id="A0AAQ3MWZ6"/>
<gene>
    <name evidence="2" type="ORF">V8G54_030724</name>
</gene>
<dbReference type="Pfam" id="PF01633">
    <property type="entry name" value="Choline_kinase"/>
    <property type="match status" value="1"/>
</dbReference>
<dbReference type="GO" id="GO:0005737">
    <property type="term" value="C:cytoplasm"/>
    <property type="evidence" value="ECO:0007669"/>
    <property type="project" value="TreeGrafter"/>
</dbReference>
<reference evidence="2 3" key="1">
    <citation type="journal article" date="2023" name="Life. Sci Alliance">
        <title>Evolutionary insights into 3D genome organization and epigenetic landscape of Vigna mungo.</title>
        <authorList>
            <person name="Junaid A."/>
            <person name="Singh B."/>
            <person name="Bhatia S."/>
        </authorList>
    </citation>
    <scope>NUCLEOTIDE SEQUENCE [LARGE SCALE GENOMIC DNA]</scope>
    <source>
        <strain evidence="2">Urdbean</strain>
    </source>
</reference>
<protein>
    <recommendedName>
        <fullName evidence="4">Choline kinase 2</fullName>
    </recommendedName>
</protein>
<dbReference type="CDD" id="cd05157">
    <property type="entry name" value="ETNK_euk"/>
    <property type="match status" value="1"/>
</dbReference>
<evidence type="ECO:0008006" key="4">
    <source>
        <dbReference type="Google" id="ProtNLM"/>
    </source>
</evidence>
<dbReference type="Gene3D" id="3.30.200.20">
    <property type="entry name" value="Phosphorylase Kinase, domain 1"/>
    <property type="match status" value="1"/>
</dbReference>
<evidence type="ECO:0000256" key="1">
    <source>
        <dbReference type="ARBA" id="ARBA00038211"/>
    </source>
</evidence>
<dbReference type="PANTHER" id="PTHR22603">
    <property type="entry name" value="CHOLINE/ETHANOALAMINE KINASE"/>
    <property type="match status" value="1"/>
</dbReference>
<dbReference type="GO" id="GO:0004103">
    <property type="term" value="F:choline kinase activity"/>
    <property type="evidence" value="ECO:0007669"/>
    <property type="project" value="TreeGrafter"/>
</dbReference>
<proteinExistence type="inferred from homology"/>
<dbReference type="Proteomes" id="UP001374535">
    <property type="component" value="Chromosome 9"/>
</dbReference>
<sequence>MGSQNRHLSSCVCACRKTLNQNLFRLPLLLGTNRVVLFSRMAIKTIELLKGCGSQEEIMEVLAAVASDMGDAIDDVSTLQVIPLKGAMTNEVFQVKWPSKNGGEVRKVLVRLYGEGVEVFFDREEEVKTFECMSEHGQGPRLLGRFTSGRVEEFIHARTLSAADLRDPEVSALVASKMREFHNLHMPGAKKAQIWHRLRNWLGQAKSLCSPKDAKNFGLDNLDEEINILEKKLSEGYQEIGFCHNDLQYGNIMMEEESKLITIIDYEYASYNPIAYDIANHFCEMVADYHSDTPHVLDFKKYPGLEERQRFIRIYLSSEGNKPSNAKVNQLVKATENYTAANHIFWGLWGLISSYVNKIDFDYKEYARQRFQQYWLRKANLLDSTSIVSQDQTMNESLPSFT</sequence>
<dbReference type="Gene3D" id="3.90.1200.10">
    <property type="match status" value="1"/>
</dbReference>
<evidence type="ECO:0000313" key="3">
    <source>
        <dbReference type="Proteomes" id="UP001374535"/>
    </source>
</evidence>
<keyword evidence="3" id="KW-1185">Reference proteome</keyword>
<dbReference type="InterPro" id="IPR011009">
    <property type="entry name" value="Kinase-like_dom_sf"/>
</dbReference>
<dbReference type="EMBL" id="CP144692">
    <property type="protein sequence ID" value="WVY98573.1"/>
    <property type="molecule type" value="Genomic_DNA"/>
</dbReference>
<dbReference type="GO" id="GO:0004305">
    <property type="term" value="F:ethanolamine kinase activity"/>
    <property type="evidence" value="ECO:0007669"/>
    <property type="project" value="TreeGrafter"/>
</dbReference>
<name>A0AAQ3MWZ6_VIGMU</name>
<dbReference type="GO" id="GO:0006646">
    <property type="term" value="P:phosphatidylethanolamine biosynthetic process"/>
    <property type="evidence" value="ECO:0007669"/>
    <property type="project" value="TreeGrafter"/>
</dbReference>
<evidence type="ECO:0000313" key="2">
    <source>
        <dbReference type="EMBL" id="WVY98573.1"/>
    </source>
</evidence>
<organism evidence="2 3">
    <name type="scientific">Vigna mungo</name>
    <name type="common">Black gram</name>
    <name type="synonym">Phaseolus mungo</name>
    <dbReference type="NCBI Taxonomy" id="3915"/>
    <lineage>
        <taxon>Eukaryota</taxon>
        <taxon>Viridiplantae</taxon>
        <taxon>Streptophyta</taxon>
        <taxon>Embryophyta</taxon>
        <taxon>Tracheophyta</taxon>
        <taxon>Spermatophyta</taxon>
        <taxon>Magnoliopsida</taxon>
        <taxon>eudicotyledons</taxon>
        <taxon>Gunneridae</taxon>
        <taxon>Pentapetalae</taxon>
        <taxon>rosids</taxon>
        <taxon>fabids</taxon>
        <taxon>Fabales</taxon>
        <taxon>Fabaceae</taxon>
        <taxon>Papilionoideae</taxon>
        <taxon>50 kb inversion clade</taxon>
        <taxon>NPAAA clade</taxon>
        <taxon>indigoferoid/millettioid clade</taxon>
        <taxon>Phaseoleae</taxon>
        <taxon>Vigna</taxon>
    </lineage>
</organism>
<comment type="similarity">
    <text evidence="1">Belongs to the choline/ethanolamine kinase family.</text>
</comment>
<accession>A0AAQ3MWZ6</accession>
<dbReference type="PANTHER" id="PTHR22603:SF93">
    <property type="entry name" value="RE24176P"/>
    <property type="match status" value="1"/>
</dbReference>
<dbReference type="SUPFAM" id="SSF56112">
    <property type="entry name" value="Protein kinase-like (PK-like)"/>
    <property type="match status" value="1"/>
</dbReference>